<dbReference type="RefSeq" id="XP_035318991.1">
    <property type="nucleotide sequence ID" value="XM_035465116.1"/>
</dbReference>
<evidence type="ECO:0000256" key="1">
    <source>
        <dbReference type="SAM" id="SignalP"/>
    </source>
</evidence>
<dbReference type="AlphaFoldDB" id="A0A9P4YRA3"/>
<dbReference type="EMBL" id="JAANYQ010000017">
    <property type="protein sequence ID" value="KAF4120339.1"/>
    <property type="molecule type" value="Genomic_DNA"/>
</dbReference>
<comment type="caution">
    <text evidence="2">The sequence shown here is derived from an EMBL/GenBank/DDBJ whole genome shotgun (WGS) entry which is preliminary data.</text>
</comment>
<sequence length="190" mass="20997">MRFFSVLPFIIPALASPTVYFIRHGEKPDDGNGLSITGVDRAQCLRSVFGASSGYNIGHIMAMTPKSSRSCPDLICVRREPGTDTRCTGGSRKRPYETVLPLAQDLGLDVDTSCDRDDEDCVKDVVDDYSGSGNILICWEHKRLSNLAEALGAEDVDEYPRDRYDLIWTDPPKYTEITHVTSESCAGLDD</sequence>
<name>A0A9P4YRA3_9HYPO</name>
<organism evidence="2 3">
    <name type="scientific">Geosmithia morbida</name>
    <dbReference type="NCBI Taxonomy" id="1094350"/>
    <lineage>
        <taxon>Eukaryota</taxon>
        <taxon>Fungi</taxon>
        <taxon>Dikarya</taxon>
        <taxon>Ascomycota</taxon>
        <taxon>Pezizomycotina</taxon>
        <taxon>Sordariomycetes</taxon>
        <taxon>Hypocreomycetidae</taxon>
        <taxon>Hypocreales</taxon>
        <taxon>Bionectriaceae</taxon>
        <taxon>Geosmithia</taxon>
    </lineage>
</organism>
<dbReference type="Proteomes" id="UP000749293">
    <property type="component" value="Unassembled WGS sequence"/>
</dbReference>
<gene>
    <name evidence="2" type="ORF">GMORB2_3140</name>
</gene>
<dbReference type="GeneID" id="55969368"/>
<keyword evidence="1" id="KW-0732">Signal</keyword>
<protein>
    <submittedName>
        <fullName evidence="2">Phosphoglycerate mutase family protein</fullName>
    </submittedName>
</protein>
<accession>A0A9P4YRA3</accession>
<proteinExistence type="predicted"/>
<evidence type="ECO:0000313" key="2">
    <source>
        <dbReference type="EMBL" id="KAF4120339.1"/>
    </source>
</evidence>
<dbReference type="OrthoDB" id="425925at2759"/>
<reference evidence="2" key="1">
    <citation type="submission" date="2020-03" db="EMBL/GenBank/DDBJ databases">
        <title>Site-based positive gene gene selection in Geosmithia morbida across the United States reveals a broad range of putative effectors and factors for local host and environmental adapation.</title>
        <authorList>
            <person name="Onufrak A."/>
            <person name="Murdoch R.W."/>
            <person name="Gazis R."/>
            <person name="Huff M."/>
            <person name="Staton M."/>
            <person name="Klingeman W."/>
            <person name="Hadziabdic D."/>
        </authorList>
    </citation>
    <scope>NUCLEOTIDE SEQUENCE</scope>
    <source>
        <strain evidence="2">1262</strain>
    </source>
</reference>
<feature type="chain" id="PRO_5040116864" evidence="1">
    <location>
        <begin position="16"/>
        <end position="190"/>
    </location>
</feature>
<keyword evidence="3" id="KW-1185">Reference proteome</keyword>
<evidence type="ECO:0000313" key="3">
    <source>
        <dbReference type="Proteomes" id="UP000749293"/>
    </source>
</evidence>
<feature type="signal peptide" evidence="1">
    <location>
        <begin position="1"/>
        <end position="15"/>
    </location>
</feature>